<dbReference type="SMART" id="SM00408">
    <property type="entry name" value="IGc2"/>
    <property type="match status" value="2"/>
</dbReference>
<keyword evidence="6" id="KW-0472">Membrane</keyword>
<name>A0AAV2QGJ6_MEGNR</name>
<dbReference type="FunFam" id="2.60.40.10:FF:000032">
    <property type="entry name" value="palladin isoform X1"/>
    <property type="match status" value="1"/>
</dbReference>
<dbReference type="EMBL" id="CAXKWB010007060">
    <property type="protein sequence ID" value="CAL4085531.1"/>
    <property type="molecule type" value="Genomic_DNA"/>
</dbReference>
<evidence type="ECO:0000256" key="4">
    <source>
        <dbReference type="ARBA" id="ARBA00023319"/>
    </source>
</evidence>
<dbReference type="InterPro" id="IPR013783">
    <property type="entry name" value="Ig-like_fold"/>
</dbReference>
<dbReference type="Pfam" id="PF13927">
    <property type="entry name" value="Ig_3"/>
    <property type="match status" value="1"/>
</dbReference>
<protein>
    <recommendedName>
        <fullName evidence="8">Ig-like domain-containing protein</fullName>
    </recommendedName>
</protein>
<keyword evidence="1 7" id="KW-0732">Signal</keyword>
<feature type="signal peptide" evidence="7">
    <location>
        <begin position="1"/>
        <end position="18"/>
    </location>
</feature>
<comment type="caution">
    <text evidence="9">The sequence shown here is derived from an EMBL/GenBank/DDBJ whole genome shotgun (WGS) entry which is preliminary data.</text>
</comment>
<feature type="chain" id="PRO_5043326659" description="Ig-like domain-containing protein" evidence="7">
    <location>
        <begin position="19"/>
        <end position="272"/>
    </location>
</feature>
<dbReference type="PANTHER" id="PTHR12231:SF253">
    <property type="entry name" value="DPR-INTERACTING PROTEIN ETA, ISOFORM B-RELATED"/>
    <property type="match status" value="1"/>
</dbReference>
<organism evidence="9 10">
    <name type="scientific">Meganyctiphanes norvegica</name>
    <name type="common">Northern krill</name>
    <name type="synonym">Thysanopoda norvegica</name>
    <dbReference type="NCBI Taxonomy" id="48144"/>
    <lineage>
        <taxon>Eukaryota</taxon>
        <taxon>Metazoa</taxon>
        <taxon>Ecdysozoa</taxon>
        <taxon>Arthropoda</taxon>
        <taxon>Crustacea</taxon>
        <taxon>Multicrustacea</taxon>
        <taxon>Malacostraca</taxon>
        <taxon>Eumalacostraca</taxon>
        <taxon>Eucarida</taxon>
        <taxon>Euphausiacea</taxon>
        <taxon>Euphausiidae</taxon>
        <taxon>Meganyctiphanes</taxon>
    </lineage>
</organism>
<accession>A0AAV2QGJ6</accession>
<keyword evidence="4" id="KW-0393">Immunoglobulin domain</keyword>
<keyword evidence="10" id="KW-1185">Reference proteome</keyword>
<dbReference type="InterPro" id="IPR051170">
    <property type="entry name" value="Neural/epithelial_adhesion"/>
</dbReference>
<evidence type="ECO:0000259" key="8">
    <source>
        <dbReference type="PROSITE" id="PS50835"/>
    </source>
</evidence>
<evidence type="ECO:0000256" key="5">
    <source>
        <dbReference type="SAM" id="MobiDB-lite"/>
    </source>
</evidence>
<evidence type="ECO:0000313" key="10">
    <source>
        <dbReference type="Proteomes" id="UP001497623"/>
    </source>
</evidence>
<dbReference type="AlphaFoldDB" id="A0AAV2QGJ6"/>
<dbReference type="PANTHER" id="PTHR12231">
    <property type="entry name" value="CTX-RELATED TYPE I TRANSMEMBRANE PROTEIN"/>
    <property type="match status" value="1"/>
</dbReference>
<evidence type="ECO:0000256" key="6">
    <source>
        <dbReference type="SAM" id="Phobius"/>
    </source>
</evidence>
<dbReference type="InterPro" id="IPR003598">
    <property type="entry name" value="Ig_sub2"/>
</dbReference>
<reference evidence="9 10" key="1">
    <citation type="submission" date="2024-05" db="EMBL/GenBank/DDBJ databases">
        <authorList>
            <person name="Wallberg A."/>
        </authorList>
    </citation>
    <scope>NUCLEOTIDE SEQUENCE [LARGE SCALE GENOMIC DNA]</scope>
</reference>
<dbReference type="Proteomes" id="UP001497623">
    <property type="component" value="Unassembled WGS sequence"/>
</dbReference>
<feature type="compositionally biased region" description="Basic and acidic residues" evidence="5">
    <location>
        <begin position="255"/>
        <end position="272"/>
    </location>
</feature>
<feature type="region of interest" description="Disordered" evidence="5">
    <location>
        <begin position="244"/>
        <end position="272"/>
    </location>
</feature>
<evidence type="ECO:0000256" key="1">
    <source>
        <dbReference type="ARBA" id="ARBA00022729"/>
    </source>
</evidence>
<evidence type="ECO:0000313" key="9">
    <source>
        <dbReference type="EMBL" id="CAL4085531.1"/>
    </source>
</evidence>
<feature type="compositionally biased region" description="Acidic residues" evidence="5">
    <location>
        <begin position="244"/>
        <end position="254"/>
    </location>
</feature>
<evidence type="ECO:0000256" key="7">
    <source>
        <dbReference type="SAM" id="SignalP"/>
    </source>
</evidence>
<evidence type="ECO:0000256" key="2">
    <source>
        <dbReference type="ARBA" id="ARBA00022737"/>
    </source>
</evidence>
<keyword evidence="2" id="KW-0677">Repeat</keyword>
<dbReference type="Gene3D" id="2.60.40.10">
    <property type="entry name" value="Immunoglobulins"/>
    <property type="match status" value="2"/>
</dbReference>
<feature type="transmembrane region" description="Helical" evidence="6">
    <location>
        <begin position="211"/>
        <end position="235"/>
    </location>
</feature>
<feature type="domain" description="Ig-like" evidence="8">
    <location>
        <begin position="103"/>
        <end position="207"/>
    </location>
</feature>
<proteinExistence type="predicted"/>
<gene>
    <name evidence="9" type="ORF">MNOR_LOCUS12726</name>
</gene>
<evidence type="ECO:0000256" key="3">
    <source>
        <dbReference type="ARBA" id="ARBA00023157"/>
    </source>
</evidence>
<sequence length="272" mass="30023">MQGLQILVLLGLLGYCFGAGGSVGGGGGGGSDIEVVETEGVKRLIPEKPLLLSCNQTHGDNVSWKRNGELIVDSGRIKVHKQNSSLYFTSAEKGDAANYTCMPSQQTISVVYLKLNKKLPSSTTVLENDKMSLNCQVEGIPTPTVHWLRDGVAVEEAINSTRLELQDNDSVKDGKLRIEPVLKSDKGNYVCVINQYSLVLNTTTEVKVKDIYAALWPFLGIVAEVIVLCIIIFIYEKRRIKQEDYDDSDTDQDANEQKSPTDDKEAEVRQRK</sequence>
<keyword evidence="6" id="KW-0812">Transmembrane</keyword>
<dbReference type="PROSITE" id="PS50835">
    <property type="entry name" value="IG_LIKE"/>
    <property type="match status" value="2"/>
</dbReference>
<keyword evidence="6" id="KW-1133">Transmembrane helix</keyword>
<dbReference type="InterPro" id="IPR007110">
    <property type="entry name" value="Ig-like_dom"/>
</dbReference>
<keyword evidence="3" id="KW-1015">Disulfide bond</keyword>
<dbReference type="InterPro" id="IPR036179">
    <property type="entry name" value="Ig-like_dom_sf"/>
</dbReference>
<dbReference type="GO" id="GO:0043005">
    <property type="term" value="C:neuron projection"/>
    <property type="evidence" value="ECO:0007669"/>
    <property type="project" value="TreeGrafter"/>
</dbReference>
<dbReference type="SMART" id="SM00409">
    <property type="entry name" value="IG"/>
    <property type="match status" value="2"/>
</dbReference>
<dbReference type="InterPro" id="IPR003599">
    <property type="entry name" value="Ig_sub"/>
</dbReference>
<feature type="domain" description="Ig-like" evidence="8">
    <location>
        <begin position="61"/>
        <end position="101"/>
    </location>
</feature>
<dbReference type="SUPFAM" id="SSF48726">
    <property type="entry name" value="Immunoglobulin"/>
    <property type="match status" value="2"/>
</dbReference>